<proteinExistence type="predicted"/>
<dbReference type="NCBIfam" id="TIGR03931">
    <property type="entry name" value="T7SS_Rv3446c"/>
    <property type="match status" value="1"/>
</dbReference>
<evidence type="ECO:0000313" key="3">
    <source>
        <dbReference type="EMBL" id="TWH05814.1"/>
    </source>
</evidence>
<name>A0A562D8G4_RHORH</name>
<evidence type="ECO:0000256" key="1">
    <source>
        <dbReference type="SAM" id="MobiDB-lite"/>
    </source>
</evidence>
<feature type="region of interest" description="Disordered" evidence="1">
    <location>
        <begin position="347"/>
        <end position="373"/>
    </location>
</feature>
<reference evidence="3 4" key="1">
    <citation type="submission" date="2019-07" db="EMBL/GenBank/DDBJ databases">
        <title>Genome sequencing of lignin-degrading bacterial isolates.</title>
        <authorList>
            <person name="Gladden J."/>
        </authorList>
    </citation>
    <scope>NUCLEOTIDE SEQUENCE [LARGE SCALE GENOMIC DNA]</scope>
    <source>
        <strain evidence="3 4">J45</strain>
    </source>
</reference>
<evidence type="ECO:0000256" key="2">
    <source>
        <dbReference type="SAM" id="Phobius"/>
    </source>
</evidence>
<evidence type="ECO:0000313" key="4">
    <source>
        <dbReference type="Proteomes" id="UP000317573"/>
    </source>
</evidence>
<protein>
    <submittedName>
        <fullName evidence="3">Type VII secretion-associated protein (TIGR03931 family)</fullName>
    </submittedName>
</protein>
<dbReference type="EMBL" id="VLJT01000083">
    <property type="protein sequence ID" value="TWH05814.1"/>
    <property type="molecule type" value="Genomic_DNA"/>
</dbReference>
<gene>
    <name evidence="3" type="ORF">L618_000800001350</name>
</gene>
<comment type="caution">
    <text evidence="3">The sequence shown here is derived from an EMBL/GenBank/DDBJ whole genome shotgun (WGS) entry which is preliminary data.</text>
</comment>
<dbReference type="Proteomes" id="UP000317573">
    <property type="component" value="Unassembled WGS sequence"/>
</dbReference>
<feature type="region of interest" description="Disordered" evidence="1">
    <location>
        <begin position="255"/>
        <end position="282"/>
    </location>
</feature>
<keyword evidence="2" id="KW-0812">Transmembrane</keyword>
<organism evidence="3 4">
    <name type="scientific">Rhodococcus rhodochrous J45</name>
    <dbReference type="NCBI Taxonomy" id="935266"/>
    <lineage>
        <taxon>Bacteria</taxon>
        <taxon>Bacillati</taxon>
        <taxon>Actinomycetota</taxon>
        <taxon>Actinomycetes</taxon>
        <taxon>Mycobacteriales</taxon>
        <taxon>Nocardiaceae</taxon>
        <taxon>Rhodococcus</taxon>
    </lineage>
</organism>
<keyword evidence="2" id="KW-0472">Membrane</keyword>
<keyword evidence="2" id="KW-1133">Transmembrane helix</keyword>
<feature type="transmembrane region" description="Helical" evidence="2">
    <location>
        <begin position="305"/>
        <end position="326"/>
    </location>
</feature>
<dbReference type="InterPro" id="IPR023840">
    <property type="entry name" value="T7SS_Rv3446c"/>
</dbReference>
<accession>A0A562D8G4</accession>
<dbReference type="AlphaFoldDB" id="A0A562D8G4"/>
<dbReference type="RefSeq" id="WP_232622073.1">
    <property type="nucleotide sequence ID" value="NZ_VLJT01000083.1"/>
</dbReference>
<sequence>MAVRDETVAAVAFTLTPGSVHIGWSGTTRSVPALAADLGDRRVYGAAAGAESDPVGLGTVVDVTELVDAAAVGTETELGELLSGLVSYAAATVGAPDTGGLACAIHPTWWNERRRDLFRTAVRQVAGDTILLPVAVVATRAADPAPHERCAVLEFAAGGVIAVSIGPPGPDGPTVERLARDPGLSVHSPDAATRLENLLTSVCSGAGPEVVVMTGAPGEPSGVESFALAADLVGAGRRVVPVAASEMLVAVTGPPTPPAGIGPTSRAPAVAPTTGGPDRTLPWLSEVRARPDPPRAGRADAVRTLVVAGAVIPSLLAAAIFLWPLLAGEGGDAEAPDPPEVVAAAEVPADAREHESATDTGPSPSTRIDAGPLHLDLPEDWRVRDPATVPEGRAELVPVGGTDRRILVVYRDLPGGTDEHSVAAALAERAAERAPVIRDLDTDTTFADRKVVAYTEVPDDYSVVRWSVLVFPSSATPTGRGLQVSVGCQYLEEEWTRIRSECEQAVHTLRVG</sequence>